<dbReference type="EMBL" id="KN643301">
    <property type="protein sequence ID" value="KHN44208.1"/>
    <property type="molecule type" value="Genomic_DNA"/>
</dbReference>
<dbReference type="GO" id="GO:0004523">
    <property type="term" value="F:RNA-DNA hybrid ribonuclease activity"/>
    <property type="evidence" value="ECO:0007669"/>
    <property type="project" value="InterPro"/>
</dbReference>
<evidence type="ECO:0000259" key="1">
    <source>
        <dbReference type="Pfam" id="PF13456"/>
    </source>
</evidence>
<dbReference type="GO" id="GO:0003676">
    <property type="term" value="F:nucleic acid binding"/>
    <property type="evidence" value="ECO:0007669"/>
    <property type="project" value="InterPro"/>
</dbReference>
<dbReference type="Pfam" id="PF13456">
    <property type="entry name" value="RVT_3"/>
    <property type="match status" value="1"/>
</dbReference>
<dbReference type="CDD" id="cd06222">
    <property type="entry name" value="RNase_H_like"/>
    <property type="match status" value="1"/>
</dbReference>
<dbReference type="InterPro" id="IPR036397">
    <property type="entry name" value="RNaseH_sf"/>
</dbReference>
<gene>
    <name evidence="2" type="ORF">glysoja_045699</name>
</gene>
<dbReference type="SUPFAM" id="SSF53098">
    <property type="entry name" value="Ribonuclease H-like"/>
    <property type="match status" value="1"/>
</dbReference>
<accession>A0A0B2SH98</accession>
<protein>
    <recommendedName>
        <fullName evidence="1">RNase H type-1 domain-containing protein</fullName>
    </recommendedName>
</protein>
<sequence>MWTTTHSATPTILALVKFCGTILGSGFMRFSGSCGYTTNMNVELHAILHGLNITWEAGHKDVICKIDSLMALQLISGDDIQLHPYAAIVRKIQWFCSLA</sequence>
<dbReference type="Proteomes" id="UP000053555">
    <property type="component" value="Unassembled WGS sequence"/>
</dbReference>
<dbReference type="InterPro" id="IPR044730">
    <property type="entry name" value="RNase_H-like_dom_plant"/>
</dbReference>
<feature type="domain" description="RNase H type-1" evidence="1">
    <location>
        <begin position="37"/>
        <end position="94"/>
    </location>
</feature>
<dbReference type="InterPro" id="IPR012337">
    <property type="entry name" value="RNaseH-like_sf"/>
</dbReference>
<evidence type="ECO:0000313" key="2">
    <source>
        <dbReference type="EMBL" id="KHN44208.1"/>
    </source>
</evidence>
<name>A0A0B2SH98_GLYSO</name>
<dbReference type="InterPro" id="IPR002156">
    <property type="entry name" value="RNaseH_domain"/>
</dbReference>
<dbReference type="Gene3D" id="3.30.420.10">
    <property type="entry name" value="Ribonuclease H-like superfamily/Ribonuclease H"/>
    <property type="match status" value="1"/>
</dbReference>
<proteinExistence type="predicted"/>
<reference evidence="2" key="1">
    <citation type="submission" date="2014-07" db="EMBL/GenBank/DDBJ databases">
        <title>Identification of a novel salt tolerance gene in wild soybean by whole-genome sequencing.</title>
        <authorList>
            <person name="Lam H.-M."/>
            <person name="Qi X."/>
            <person name="Li M.-W."/>
            <person name="Liu X."/>
            <person name="Xie M."/>
            <person name="Ni M."/>
            <person name="Xu X."/>
        </authorList>
    </citation>
    <scope>NUCLEOTIDE SEQUENCE [LARGE SCALE GENOMIC DNA]</scope>
    <source>
        <tissue evidence="2">Root</tissue>
    </source>
</reference>
<organism evidence="2">
    <name type="scientific">Glycine soja</name>
    <name type="common">Wild soybean</name>
    <dbReference type="NCBI Taxonomy" id="3848"/>
    <lineage>
        <taxon>Eukaryota</taxon>
        <taxon>Viridiplantae</taxon>
        <taxon>Streptophyta</taxon>
        <taxon>Embryophyta</taxon>
        <taxon>Tracheophyta</taxon>
        <taxon>Spermatophyta</taxon>
        <taxon>Magnoliopsida</taxon>
        <taxon>eudicotyledons</taxon>
        <taxon>Gunneridae</taxon>
        <taxon>Pentapetalae</taxon>
        <taxon>rosids</taxon>
        <taxon>fabids</taxon>
        <taxon>Fabales</taxon>
        <taxon>Fabaceae</taxon>
        <taxon>Papilionoideae</taxon>
        <taxon>50 kb inversion clade</taxon>
        <taxon>NPAAA clade</taxon>
        <taxon>indigoferoid/millettioid clade</taxon>
        <taxon>Phaseoleae</taxon>
        <taxon>Glycine</taxon>
        <taxon>Glycine subgen. Soja</taxon>
    </lineage>
</organism>
<dbReference type="AlphaFoldDB" id="A0A0B2SH98"/>